<evidence type="ECO:0000313" key="8">
    <source>
        <dbReference type="Proteomes" id="UP000256900"/>
    </source>
</evidence>
<evidence type="ECO:0000313" key="7">
    <source>
        <dbReference type="EMBL" id="REF86073.1"/>
    </source>
</evidence>
<accession>A0A3D9YWX7</accession>
<dbReference type="InterPro" id="IPR027385">
    <property type="entry name" value="Beta-barrel_OMP"/>
</dbReference>
<evidence type="ECO:0000256" key="1">
    <source>
        <dbReference type="ARBA" id="ARBA00004442"/>
    </source>
</evidence>
<evidence type="ECO:0000259" key="6">
    <source>
        <dbReference type="Pfam" id="PF13505"/>
    </source>
</evidence>
<dbReference type="AlphaFoldDB" id="A0A3D9YWX7"/>
<sequence length="290" mass="31460">MNAAIEHADTYFDELVSFLQKSLSKIWLFSCVLLQIGAFGFCAPAQAADLPSDKEPALAPAPLPPAPFSWTGFYAGVNGGFGLDHYAFTYSYFPPGVAGQGAKSGITSSGPLIGGQIGYNYELTNLPIIDHAIIGIEADEQWTDFHGAVDIPVSNGIFHIGTQLENYGSLRSRVGYNFDRLLFYFTGGFAYSVTKNYYTAGALSGSRTQFRSGLFPSVGIIGIGAEYALTDHFTVRAEYFYNFTGAHYADLYQTPTSTIGFGTRSMYHIARVGLNYKFDSFGGAPVVAKY</sequence>
<comment type="subcellular location">
    <subcellularLocation>
        <location evidence="1">Cell outer membrane</location>
    </subcellularLocation>
</comment>
<keyword evidence="8" id="KW-1185">Reference proteome</keyword>
<dbReference type="InterPro" id="IPR051692">
    <property type="entry name" value="OMP-like"/>
</dbReference>
<evidence type="ECO:0000256" key="2">
    <source>
        <dbReference type="ARBA" id="ARBA00022729"/>
    </source>
</evidence>
<evidence type="ECO:0000256" key="5">
    <source>
        <dbReference type="ARBA" id="ARBA00038306"/>
    </source>
</evidence>
<name>A0A3D9YWX7_9HYPH</name>
<keyword evidence="2" id="KW-0732">Signal</keyword>
<organism evidence="7 8">
    <name type="scientific">Methylovirgula ligni</name>
    <dbReference type="NCBI Taxonomy" id="569860"/>
    <lineage>
        <taxon>Bacteria</taxon>
        <taxon>Pseudomonadati</taxon>
        <taxon>Pseudomonadota</taxon>
        <taxon>Alphaproteobacteria</taxon>
        <taxon>Hyphomicrobiales</taxon>
        <taxon>Beijerinckiaceae</taxon>
        <taxon>Methylovirgula</taxon>
    </lineage>
</organism>
<dbReference type="PANTHER" id="PTHR34001:SF3">
    <property type="entry name" value="BLL7405 PROTEIN"/>
    <property type="match status" value="1"/>
</dbReference>
<evidence type="ECO:0000256" key="3">
    <source>
        <dbReference type="ARBA" id="ARBA00023136"/>
    </source>
</evidence>
<dbReference type="SUPFAM" id="SSF56925">
    <property type="entry name" value="OMPA-like"/>
    <property type="match status" value="1"/>
</dbReference>
<keyword evidence="4" id="KW-0998">Cell outer membrane</keyword>
<dbReference type="EMBL" id="QUMO01000003">
    <property type="protein sequence ID" value="REF86073.1"/>
    <property type="molecule type" value="Genomic_DNA"/>
</dbReference>
<dbReference type="PANTHER" id="PTHR34001">
    <property type="entry name" value="BLL7405 PROTEIN"/>
    <property type="match status" value="1"/>
</dbReference>
<comment type="similarity">
    <text evidence="5">Belongs to the Omp25/RopB family.</text>
</comment>
<dbReference type="Gene3D" id="2.40.160.20">
    <property type="match status" value="1"/>
</dbReference>
<dbReference type="GO" id="GO:0009279">
    <property type="term" value="C:cell outer membrane"/>
    <property type="evidence" value="ECO:0007669"/>
    <property type="project" value="UniProtKB-SubCell"/>
</dbReference>
<feature type="domain" description="Outer membrane protein beta-barrel" evidence="6">
    <location>
        <begin position="69"/>
        <end position="263"/>
    </location>
</feature>
<reference evidence="7 8" key="1">
    <citation type="submission" date="2018-08" db="EMBL/GenBank/DDBJ databases">
        <title>Genomic Encyclopedia of Type Strains, Phase IV (KMG-IV): sequencing the most valuable type-strain genomes for metagenomic binning, comparative biology and taxonomic classification.</title>
        <authorList>
            <person name="Goeker M."/>
        </authorList>
    </citation>
    <scope>NUCLEOTIDE SEQUENCE [LARGE SCALE GENOMIC DNA]</scope>
    <source>
        <strain evidence="7 8">BW863</strain>
    </source>
</reference>
<dbReference type="Proteomes" id="UP000256900">
    <property type="component" value="Unassembled WGS sequence"/>
</dbReference>
<keyword evidence="3" id="KW-0472">Membrane</keyword>
<dbReference type="Pfam" id="PF13505">
    <property type="entry name" value="OMP_b-brl"/>
    <property type="match status" value="1"/>
</dbReference>
<protein>
    <submittedName>
        <fullName evidence="7">Outer membrane immunogenic protein</fullName>
    </submittedName>
</protein>
<dbReference type="InterPro" id="IPR011250">
    <property type="entry name" value="OMP/PagP_B-barrel"/>
</dbReference>
<comment type="caution">
    <text evidence="7">The sequence shown here is derived from an EMBL/GenBank/DDBJ whole genome shotgun (WGS) entry which is preliminary data.</text>
</comment>
<proteinExistence type="inferred from homology"/>
<evidence type="ECO:0000256" key="4">
    <source>
        <dbReference type="ARBA" id="ARBA00023237"/>
    </source>
</evidence>
<gene>
    <name evidence="7" type="ORF">DES32_2118</name>
</gene>